<organism evidence="1 2">
    <name type="scientific">Saccharibacillus kuerlensis</name>
    <dbReference type="NCBI Taxonomy" id="459527"/>
    <lineage>
        <taxon>Bacteria</taxon>
        <taxon>Bacillati</taxon>
        <taxon>Bacillota</taxon>
        <taxon>Bacilli</taxon>
        <taxon>Bacillales</taxon>
        <taxon>Paenibacillaceae</taxon>
        <taxon>Saccharibacillus</taxon>
    </lineage>
</organism>
<name>A0ABQ2L346_9BACL</name>
<protein>
    <submittedName>
        <fullName evidence="1">Uncharacterized protein</fullName>
    </submittedName>
</protein>
<evidence type="ECO:0000313" key="1">
    <source>
        <dbReference type="EMBL" id="GGO00968.1"/>
    </source>
</evidence>
<sequence length="60" mass="7370">MKKEKVIRIKKISKNIMDSYINHLIEKENEHGIRNGEIEFEDEGYFRINTQRGERRRCEF</sequence>
<keyword evidence="2" id="KW-1185">Reference proteome</keyword>
<gene>
    <name evidence="1" type="ORF">GCM10010969_22750</name>
</gene>
<dbReference type="EMBL" id="BMLN01000006">
    <property type="protein sequence ID" value="GGO00968.1"/>
    <property type="molecule type" value="Genomic_DNA"/>
</dbReference>
<accession>A0ABQ2L346</accession>
<proteinExistence type="predicted"/>
<evidence type="ECO:0000313" key="2">
    <source>
        <dbReference type="Proteomes" id="UP000606653"/>
    </source>
</evidence>
<comment type="caution">
    <text evidence="1">The sequence shown here is derived from an EMBL/GenBank/DDBJ whole genome shotgun (WGS) entry which is preliminary data.</text>
</comment>
<reference evidence="2" key="1">
    <citation type="journal article" date="2019" name="Int. J. Syst. Evol. Microbiol.">
        <title>The Global Catalogue of Microorganisms (GCM) 10K type strain sequencing project: providing services to taxonomists for standard genome sequencing and annotation.</title>
        <authorList>
            <consortium name="The Broad Institute Genomics Platform"/>
            <consortium name="The Broad Institute Genome Sequencing Center for Infectious Disease"/>
            <person name="Wu L."/>
            <person name="Ma J."/>
        </authorList>
    </citation>
    <scope>NUCLEOTIDE SEQUENCE [LARGE SCALE GENOMIC DNA]</scope>
    <source>
        <strain evidence="2">CGMCC 1.6964</strain>
    </source>
</reference>
<dbReference type="Proteomes" id="UP000606653">
    <property type="component" value="Unassembled WGS sequence"/>
</dbReference>